<comment type="caution">
    <text evidence="2">The sequence shown here is derived from an EMBL/GenBank/DDBJ whole genome shotgun (WGS) entry which is preliminary data.</text>
</comment>
<evidence type="ECO:0000313" key="3">
    <source>
        <dbReference type="Proteomes" id="UP000321155"/>
    </source>
</evidence>
<reference evidence="2 3" key="1">
    <citation type="submission" date="2019-07" db="EMBL/GenBank/DDBJ databases">
        <title>Whole genome shotgun sequence of Kocuria flava NBRC 107626.</title>
        <authorList>
            <person name="Hosoyama A."/>
            <person name="Uohara A."/>
            <person name="Ohji S."/>
            <person name="Ichikawa N."/>
        </authorList>
    </citation>
    <scope>NUCLEOTIDE SEQUENCE [LARGE SCALE GENOMIC DNA]</scope>
    <source>
        <strain evidence="2 3">NBRC 107626</strain>
    </source>
</reference>
<dbReference type="NCBIfam" id="TIGR01549">
    <property type="entry name" value="HAD-SF-IA-v1"/>
    <property type="match status" value="1"/>
</dbReference>
<keyword evidence="3" id="KW-1185">Reference proteome</keyword>
<evidence type="ECO:0000256" key="1">
    <source>
        <dbReference type="SAM" id="MobiDB-lite"/>
    </source>
</evidence>
<evidence type="ECO:0000313" key="2">
    <source>
        <dbReference type="EMBL" id="GEO92344.1"/>
    </source>
</evidence>
<dbReference type="Pfam" id="PF00702">
    <property type="entry name" value="Hydrolase"/>
    <property type="match status" value="1"/>
</dbReference>
<dbReference type="Gene3D" id="3.40.50.1000">
    <property type="entry name" value="HAD superfamily/HAD-like"/>
    <property type="match status" value="1"/>
</dbReference>
<dbReference type="NCBIfam" id="TIGR01509">
    <property type="entry name" value="HAD-SF-IA-v3"/>
    <property type="match status" value="1"/>
</dbReference>
<dbReference type="RefSeq" id="WP_373865627.1">
    <property type="nucleotide sequence ID" value="NZ_BJZR01000040.1"/>
</dbReference>
<organism evidence="2 3">
    <name type="scientific">Kocuria flava</name>
    <dbReference type="NCBI Taxonomy" id="446860"/>
    <lineage>
        <taxon>Bacteria</taxon>
        <taxon>Bacillati</taxon>
        <taxon>Actinomycetota</taxon>
        <taxon>Actinomycetes</taxon>
        <taxon>Micrococcales</taxon>
        <taxon>Micrococcaceae</taxon>
        <taxon>Kocuria</taxon>
    </lineage>
</organism>
<dbReference type="SFLD" id="SFLDG01129">
    <property type="entry name" value="C1.5:_HAD__Beta-PGM__Phosphata"/>
    <property type="match status" value="1"/>
</dbReference>
<gene>
    <name evidence="2" type="ORF">KFL01_16500</name>
</gene>
<protein>
    <submittedName>
        <fullName evidence="2">Haloacid dehalogenase-like hydrolase</fullName>
    </submittedName>
</protein>
<proteinExistence type="predicted"/>
<dbReference type="InterPro" id="IPR036412">
    <property type="entry name" value="HAD-like_sf"/>
</dbReference>
<dbReference type="SFLD" id="SFLDS00003">
    <property type="entry name" value="Haloacid_Dehalogenase"/>
    <property type="match status" value="1"/>
</dbReference>
<dbReference type="Proteomes" id="UP000321155">
    <property type="component" value="Unassembled WGS sequence"/>
</dbReference>
<dbReference type="InterPro" id="IPR006439">
    <property type="entry name" value="HAD-SF_hydro_IA"/>
</dbReference>
<name>A0ABQ0X9K5_9MICC</name>
<accession>A0ABQ0X9K5</accession>
<sequence>MGIPAETARGLRLAFLDMSGTMFHDSGTMERAFARTVADLGVDPDSERFRAMLAHVRTTLGQSRTGVLEHLFAEDPQRAARAVRGFRHHLDELLAAEPVRPVEGAEEAVHALRAAGLRVCLATGYDRHTQNTLLEQLGWMGLADLSLCPSDAGRGRPWPDMVLTAVLALDLGDVREVLVVGDTAADVQAGLRAGSAAVAGVLTGAHDEASLRAAGAHVVVGSVRDVPALLVPARAAVAARAAPGPAQEQVVPSAGSSPSSR</sequence>
<dbReference type="PANTHER" id="PTHR43434">
    <property type="entry name" value="PHOSPHOGLYCOLATE PHOSPHATASE"/>
    <property type="match status" value="1"/>
</dbReference>
<dbReference type="SUPFAM" id="SSF56784">
    <property type="entry name" value="HAD-like"/>
    <property type="match status" value="1"/>
</dbReference>
<dbReference type="PANTHER" id="PTHR43434:SF19">
    <property type="entry name" value="PHOSPHONOACETALDEHYDE HYDROLASE"/>
    <property type="match status" value="1"/>
</dbReference>
<feature type="region of interest" description="Disordered" evidence="1">
    <location>
        <begin position="242"/>
        <end position="261"/>
    </location>
</feature>
<dbReference type="InterPro" id="IPR023214">
    <property type="entry name" value="HAD_sf"/>
</dbReference>
<dbReference type="InterPro" id="IPR050155">
    <property type="entry name" value="HAD-like_hydrolase_sf"/>
</dbReference>
<dbReference type="EMBL" id="BJZR01000040">
    <property type="protein sequence ID" value="GEO92344.1"/>
    <property type="molecule type" value="Genomic_DNA"/>
</dbReference>